<name>A0A0M6XPW3_9RHOB</name>
<proteinExistence type="predicted"/>
<evidence type="ECO:0000313" key="2">
    <source>
        <dbReference type="Proteomes" id="UP000048908"/>
    </source>
</evidence>
<dbReference type="OrthoDB" id="7658757at2"/>
<dbReference type="Proteomes" id="UP000048908">
    <property type="component" value="Unassembled WGS sequence"/>
</dbReference>
<organism evidence="1 2">
    <name type="scientific">Jannaschia rubra</name>
    <dbReference type="NCBI Taxonomy" id="282197"/>
    <lineage>
        <taxon>Bacteria</taxon>
        <taxon>Pseudomonadati</taxon>
        <taxon>Pseudomonadota</taxon>
        <taxon>Alphaproteobacteria</taxon>
        <taxon>Rhodobacterales</taxon>
        <taxon>Roseobacteraceae</taxon>
        <taxon>Jannaschia</taxon>
    </lineage>
</organism>
<accession>A0A0M6XPW3</accession>
<sequence length="104" mass="11685">MDELVGRTMAFVNPLSGQVVGHEQFLTRDKSRWRGSDGFCVIGRVILTAEQICFRYDDGIDVDHCWLPFRDGDDIGYRSVGTGELQMIEPSDPSQVECTPNLMS</sequence>
<dbReference type="AlphaFoldDB" id="A0A0M6XPW3"/>
<evidence type="ECO:0000313" key="1">
    <source>
        <dbReference type="EMBL" id="CTQ32233.1"/>
    </source>
</evidence>
<dbReference type="EMBL" id="CXPG01000013">
    <property type="protein sequence ID" value="CTQ32233.1"/>
    <property type="molecule type" value="Genomic_DNA"/>
</dbReference>
<gene>
    <name evidence="1" type="ORF">JAN5088_00996</name>
</gene>
<reference evidence="1 2" key="1">
    <citation type="submission" date="2015-07" db="EMBL/GenBank/DDBJ databases">
        <authorList>
            <person name="Noorani M."/>
        </authorList>
    </citation>
    <scope>NUCLEOTIDE SEQUENCE [LARGE SCALE GENOMIC DNA]</scope>
    <source>
        <strain evidence="1 2">CECT 5088</strain>
    </source>
</reference>
<protein>
    <submittedName>
        <fullName evidence="1">Uncharacterized protein</fullName>
    </submittedName>
</protein>
<keyword evidence="2" id="KW-1185">Reference proteome</keyword>
<dbReference type="RefSeq" id="WP_055681701.1">
    <property type="nucleotide sequence ID" value="NZ_CXPG01000013.1"/>
</dbReference>